<dbReference type="GO" id="GO:0016324">
    <property type="term" value="C:apical plasma membrane"/>
    <property type="evidence" value="ECO:0007669"/>
    <property type="project" value="UniProtKB-SubCell"/>
</dbReference>
<evidence type="ECO:0000256" key="16">
    <source>
        <dbReference type="ARBA" id="ARBA00022826"/>
    </source>
</evidence>
<comment type="catalytic activity">
    <reaction evidence="33">
        <text>Li(+)(in) = Li(+)(out)</text>
        <dbReference type="Rhea" id="RHEA:78551"/>
        <dbReference type="ChEBI" id="CHEBI:49713"/>
    </reaction>
</comment>
<evidence type="ECO:0000256" key="39">
    <source>
        <dbReference type="RuleBase" id="RU003857"/>
    </source>
</evidence>
<evidence type="ECO:0000256" key="15">
    <source>
        <dbReference type="ARBA" id="ARBA00022753"/>
    </source>
</evidence>
<evidence type="ECO:0000256" key="38">
    <source>
        <dbReference type="PIRSR" id="PIRSR038061-1"/>
    </source>
</evidence>
<dbReference type="InterPro" id="IPR013099">
    <property type="entry name" value="K_chnl_dom"/>
</dbReference>
<evidence type="ECO:0000256" key="10">
    <source>
        <dbReference type="ARBA" id="ARBA00022448"/>
    </source>
</evidence>
<comment type="catalytic activity">
    <reaction evidence="35">
        <text>Cs(+)(in) = Cs(+)(out)</text>
        <dbReference type="Rhea" id="RHEA:78555"/>
        <dbReference type="ChEBI" id="CHEBI:49547"/>
    </reaction>
</comment>
<sequence>MPETVRLLPEAVVASLRYSSRPRHSLLFLFVMFYVLYLITGGLIFSALETPLETQLQQEILQTRNKFLNDYPCIDEAALEMLIRKVLTASDNGVSAVKNATGDSNWTFAKSLFFSSTIITTIGYGQVSPISESGKIFCMIYGCIGIPLTLVLFSALVERMLIPARWFLQLLVTRLAGQCRPFGVRLLHLTLYVSFVLIFFFFIPAAIFNYLEPEWDYLDSIYYCFISLTTIGLGDYVPGDATAAPYRAIYKIATTCYLLVGLAFMMLFLTIFADIPQLNLGLLFSNFDSEKFSKLTLTVDDIQTQQHTNEHNSPHINSYINTSMGDQSERISEP</sequence>
<evidence type="ECO:0000256" key="14">
    <source>
        <dbReference type="ARBA" id="ARBA00022692"/>
    </source>
</evidence>
<dbReference type="AlphaFoldDB" id="A0A6M2DSI2"/>
<keyword evidence="25" id="KW-0966">Cell projection</keyword>
<comment type="catalytic activity">
    <reaction evidence="1">
        <text>NH4(+)(in) = NH4(+)(out)</text>
        <dbReference type="Rhea" id="RHEA:28747"/>
        <dbReference type="ChEBI" id="CHEBI:28938"/>
    </reaction>
</comment>
<evidence type="ECO:0000256" key="5">
    <source>
        <dbReference type="ARBA" id="ARBA00004484"/>
    </source>
</evidence>
<evidence type="ECO:0000256" key="29">
    <source>
        <dbReference type="ARBA" id="ARBA00034109"/>
    </source>
</evidence>
<evidence type="ECO:0000256" key="1">
    <source>
        <dbReference type="ARBA" id="ARBA00000309"/>
    </source>
</evidence>
<evidence type="ECO:0000256" key="3">
    <source>
        <dbReference type="ARBA" id="ARBA00004221"/>
    </source>
</evidence>
<evidence type="ECO:0000256" key="4">
    <source>
        <dbReference type="ARBA" id="ARBA00004279"/>
    </source>
</evidence>
<feature type="transmembrane region" description="Helical" evidence="41">
    <location>
        <begin position="136"/>
        <end position="154"/>
    </location>
</feature>
<dbReference type="InterPro" id="IPR001779">
    <property type="entry name" value="2pore_dom_K_chnl_TWIK1"/>
</dbReference>
<evidence type="ECO:0000256" key="31">
    <source>
        <dbReference type="ARBA" id="ARBA00036239"/>
    </source>
</evidence>
<evidence type="ECO:0000256" key="20">
    <source>
        <dbReference type="ARBA" id="ARBA00023018"/>
    </source>
</evidence>
<dbReference type="InterPro" id="IPR003092">
    <property type="entry name" value="2pore_dom_K_chnl_TASK"/>
</dbReference>
<comment type="similarity">
    <text evidence="8 39">Belongs to the two pore domain potassium channel (TC 1.A.1.8) family.</text>
</comment>
<evidence type="ECO:0000256" key="26">
    <source>
        <dbReference type="ARBA" id="ARBA00023303"/>
    </source>
</evidence>
<feature type="transmembrane region" description="Helical" evidence="41">
    <location>
        <begin position="26"/>
        <end position="48"/>
    </location>
</feature>
<reference evidence="43" key="1">
    <citation type="submission" date="2020-03" db="EMBL/GenBank/DDBJ databases">
        <title>Transcriptomic Profiling of the Digestive Tract of the Rat Flea, Xenopsylla cheopis, Following Blood Feeding and Infection with Yersinia pestis.</title>
        <authorList>
            <person name="Bland D.M."/>
            <person name="Martens C.A."/>
            <person name="Virtaneva K."/>
            <person name="Kanakabandi K."/>
            <person name="Long D."/>
            <person name="Rosenke R."/>
            <person name="Saturday G.A."/>
            <person name="Hoyt F.H."/>
            <person name="Bruno D.P."/>
            <person name="Ribeiro J.M.C."/>
            <person name="Hinnebusch J."/>
        </authorList>
    </citation>
    <scope>NUCLEOTIDE SEQUENCE</scope>
</reference>
<evidence type="ECO:0000256" key="37">
    <source>
        <dbReference type="PIRNR" id="PIRNR038061"/>
    </source>
</evidence>
<comment type="subcellular location">
    <subcellularLocation>
        <location evidence="3">Apical cell membrane</location>
    </subcellularLocation>
    <subcellularLocation>
        <location evidence="7">Cell membrane</location>
        <topology evidence="7">Multi-pass membrane protein</topology>
    </subcellularLocation>
    <subcellularLocation>
        <location evidence="4">Cell projection</location>
        <location evidence="4">Dendrite</location>
    </subcellularLocation>
    <subcellularLocation>
        <location evidence="6">Cytoplasmic vesicle</location>
    </subcellularLocation>
    <subcellularLocation>
        <location evidence="5">Perikaryon</location>
    </subcellularLocation>
    <subcellularLocation>
        <location evidence="2">Recycling endosome</location>
    </subcellularLocation>
    <subcellularLocation>
        <location evidence="29">Synaptic cell membrane</location>
    </subcellularLocation>
</comment>
<evidence type="ECO:0000256" key="8">
    <source>
        <dbReference type="ARBA" id="ARBA00006666"/>
    </source>
</evidence>
<keyword evidence="12" id="KW-1017">Isopeptide bond</keyword>
<keyword evidence="17" id="KW-0832">Ubl conjugation</keyword>
<evidence type="ECO:0000256" key="11">
    <source>
        <dbReference type="ARBA" id="ARBA00022475"/>
    </source>
</evidence>
<evidence type="ECO:0000313" key="43">
    <source>
        <dbReference type="EMBL" id="NOV49216.1"/>
    </source>
</evidence>
<evidence type="ECO:0000256" key="25">
    <source>
        <dbReference type="ARBA" id="ARBA00023273"/>
    </source>
</evidence>
<keyword evidence="14 39" id="KW-0812">Transmembrane</keyword>
<accession>A0A6M2DSI2</accession>
<keyword evidence="20" id="KW-0770">Synapse</keyword>
<keyword evidence="10 37" id="KW-0813">Transport</keyword>
<feature type="domain" description="Potassium channel" evidence="42">
    <location>
        <begin position="197"/>
        <end position="275"/>
    </location>
</feature>
<evidence type="ECO:0000256" key="19">
    <source>
        <dbReference type="ARBA" id="ARBA00022989"/>
    </source>
</evidence>
<keyword evidence="22 37" id="KW-0472">Membrane</keyword>
<evidence type="ECO:0000256" key="22">
    <source>
        <dbReference type="ARBA" id="ARBA00023136"/>
    </source>
</evidence>
<dbReference type="PIRSF" id="PIRSF038061">
    <property type="entry name" value="K_channel_subfamily_K_type"/>
    <property type="match status" value="1"/>
</dbReference>
<evidence type="ECO:0000256" key="36">
    <source>
        <dbReference type="ARBA" id="ARBA00046361"/>
    </source>
</evidence>
<dbReference type="PRINTS" id="PR01096">
    <property type="entry name" value="TWIK1CHANNEL"/>
</dbReference>
<dbReference type="PANTHER" id="PTHR11003">
    <property type="entry name" value="POTASSIUM CHANNEL, SUBFAMILY K"/>
    <property type="match status" value="1"/>
</dbReference>
<organism evidence="43">
    <name type="scientific">Xenopsylla cheopis</name>
    <name type="common">Oriental rat flea</name>
    <name type="synonym">Pulex cheopis</name>
    <dbReference type="NCBI Taxonomy" id="163159"/>
    <lineage>
        <taxon>Eukaryota</taxon>
        <taxon>Metazoa</taxon>
        <taxon>Ecdysozoa</taxon>
        <taxon>Arthropoda</taxon>
        <taxon>Hexapoda</taxon>
        <taxon>Insecta</taxon>
        <taxon>Pterygota</taxon>
        <taxon>Neoptera</taxon>
        <taxon>Endopterygota</taxon>
        <taxon>Siphonaptera</taxon>
        <taxon>Pulicidae</taxon>
        <taxon>Xenopsyllinae</taxon>
        <taxon>Xenopsylla</taxon>
    </lineage>
</organism>
<evidence type="ECO:0000259" key="42">
    <source>
        <dbReference type="Pfam" id="PF07885"/>
    </source>
</evidence>
<feature type="glycosylation site" description="N-linked (GlcNAc...) asparagine" evidence="38">
    <location>
        <position position="99"/>
    </location>
</feature>
<dbReference type="GO" id="GO:0015271">
    <property type="term" value="F:outward rectifier potassium channel activity"/>
    <property type="evidence" value="ECO:0007669"/>
    <property type="project" value="TreeGrafter"/>
</dbReference>
<feature type="transmembrane region" description="Helical" evidence="41">
    <location>
        <begin position="249"/>
        <end position="273"/>
    </location>
</feature>
<dbReference type="PRINTS" id="PR01333">
    <property type="entry name" value="2POREKCHANEL"/>
</dbReference>
<evidence type="ECO:0000256" key="13">
    <source>
        <dbReference type="ARBA" id="ARBA00022538"/>
    </source>
</evidence>
<comment type="catalytic activity">
    <reaction evidence="34">
        <text>Rb(+)(in) = Rb(+)(out)</text>
        <dbReference type="Rhea" id="RHEA:78547"/>
        <dbReference type="ChEBI" id="CHEBI:49847"/>
    </reaction>
</comment>
<evidence type="ECO:0000256" key="12">
    <source>
        <dbReference type="ARBA" id="ARBA00022499"/>
    </source>
</evidence>
<evidence type="ECO:0000256" key="33">
    <source>
        <dbReference type="ARBA" id="ARBA00044635"/>
    </source>
</evidence>
<evidence type="ECO:0000256" key="9">
    <source>
        <dbReference type="ARBA" id="ARBA00016212"/>
    </source>
</evidence>
<dbReference type="GO" id="GO:0030322">
    <property type="term" value="P:stabilization of membrane potential"/>
    <property type="evidence" value="ECO:0007669"/>
    <property type="project" value="TreeGrafter"/>
</dbReference>
<dbReference type="GO" id="GO:0055037">
    <property type="term" value="C:recycling endosome"/>
    <property type="evidence" value="ECO:0007669"/>
    <property type="project" value="UniProtKB-SubCell"/>
</dbReference>
<evidence type="ECO:0000256" key="23">
    <source>
        <dbReference type="ARBA" id="ARBA00023157"/>
    </source>
</evidence>
<keyword evidence="15" id="KW-0967">Endosome</keyword>
<evidence type="ECO:0000256" key="32">
    <source>
        <dbReference type="ARBA" id="ARBA00036683"/>
    </source>
</evidence>
<dbReference type="InterPro" id="IPR003280">
    <property type="entry name" value="2pore_dom_K_chnl"/>
</dbReference>
<evidence type="ECO:0000256" key="34">
    <source>
        <dbReference type="ARBA" id="ARBA00044657"/>
    </source>
</evidence>
<evidence type="ECO:0000256" key="27">
    <source>
        <dbReference type="ARBA" id="ARBA00023329"/>
    </source>
</evidence>
<feature type="compositionally biased region" description="Polar residues" evidence="40">
    <location>
        <begin position="314"/>
        <end position="326"/>
    </location>
</feature>
<dbReference type="PANTHER" id="PTHR11003:SF249">
    <property type="entry name" value="TWO PORE POTASSIUM CHANNEL PROTEIN SUP-9"/>
    <property type="match status" value="1"/>
</dbReference>
<evidence type="ECO:0000256" key="35">
    <source>
        <dbReference type="ARBA" id="ARBA00044691"/>
    </source>
</evidence>
<feature type="transmembrane region" description="Helical" evidence="41">
    <location>
        <begin position="220"/>
        <end position="237"/>
    </location>
</feature>
<feature type="transmembrane region" description="Helical" evidence="41">
    <location>
        <begin position="189"/>
        <end position="208"/>
    </location>
</feature>
<evidence type="ECO:0000256" key="40">
    <source>
        <dbReference type="SAM" id="MobiDB-lite"/>
    </source>
</evidence>
<keyword evidence="26 39" id="KW-0407">Ion channel</keyword>
<dbReference type="SUPFAM" id="SSF81324">
    <property type="entry name" value="Voltage-gated potassium channels"/>
    <property type="match status" value="2"/>
</dbReference>
<protein>
    <recommendedName>
        <fullName evidence="9">Potassium channel subfamily K member 1</fullName>
    </recommendedName>
</protein>
<dbReference type="Pfam" id="PF07885">
    <property type="entry name" value="Ion_trans_2"/>
    <property type="match status" value="2"/>
</dbReference>
<proteinExistence type="inferred from homology"/>
<keyword evidence="13 37" id="KW-0633">Potassium transport</keyword>
<evidence type="ECO:0000256" key="41">
    <source>
        <dbReference type="SAM" id="Phobius"/>
    </source>
</evidence>
<dbReference type="Gene3D" id="1.10.287.70">
    <property type="match status" value="1"/>
</dbReference>
<evidence type="ECO:0000256" key="24">
    <source>
        <dbReference type="ARBA" id="ARBA00023180"/>
    </source>
</evidence>
<comment type="catalytic activity">
    <reaction evidence="32">
        <text>L-glutamate(out) = L-glutamate(in)</text>
        <dbReference type="Rhea" id="RHEA:66336"/>
        <dbReference type="ChEBI" id="CHEBI:29985"/>
    </reaction>
</comment>
<dbReference type="GO" id="GO:0022841">
    <property type="term" value="F:potassium ion leak channel activity"/>
    <property type="evidence" value="ECO:0007669"/>
    <property type="project" value="TreeGrafter"/>
</dbReference>
<evidence type="ECO:0000256" key="30">
    <source>
        <dbReference type="ARBA" id="ARBA00034430"/>
    </source>
</evidence>
<dbReference type="GO" id="GO:0043204">
    <property type="term" value="C:perikaryon"/>
    <property type="evidence" value="ECO:0007669"/>
    <property type="project" value="UniProtKB-SubCell"/>
</dbReference>
<dbReference type="GO" id="GO:0030425">
    <property type="term" value="C:dendrite"/>
    <property type="evidence" value="ECO:0007669"/>
    <property type="project" value="UniProtKB-SubCell"/>
</dbReference>
<feature type="region of interest" description="Disordered" evidence="40">
    <location>
        <begin position="306"/>
        <end position="334"/>
    </location>
</feature>
<comment type="catalytic activity">
    <reaction evidence="30">
        <text>K(+)(in) = K(+)(out)</text>
        <dbReference type="Rhea" id="RHEA:29463"/>
        <dbReference type="ChEBI" id="CHEBI:29103"/>
    </reaction>
</comment>
<evidence type="ECO:0000256" key="2">
    <source>
        <dbReference type="ARBA" id="ARBA00004172"/>
    </source>
</evidence>
<dbReference type="PRINTS" id="PR01586">
    <property type="entry name" value="TWIKCHANNEL"/>
</dbReference>
<keyword evidence="18 37" id="KW-0630">Potassium</keyword>
<name>A0A6M2DSI2_XENCH</name>
<evidence type="ECO:0000256" key="18">
    <source>
        <dbReference type="ARBA" id="ARBA00022958"/>
    </source>
</evidence>
<dbReference type="InterPro" id="IPR005408">
    <property type="entry name" value="2pore_dom_K_chnl_TWIK"/>
</dbReference>
<dbReference type="EMBL" id="GIIL01005490">
    <property type="protein sequence ID" value="NOV49216.1"/>
    <property type="molecule type" value="Transcribed_RNA"/>
</dbReference>
<comment type="catalytic activity">
    <reaction evidence="28">
        <text>chloride(in) = chloride(out)</text>
        <dbReference type="Rhea" id="RHEA:29823"/>
        <dbReference type="ChEBI" id="CHEBI:17996"/>
    </reaction>
</comment>
<evidence type="ECO:0000256" key="28">
    <source>
        <dbReference type="ARBA" id="ARBA00024167"/>
    </source>
</evidence>
<keyword evidence="23" id="KW-1015">Disulfide bond</keyword>
<keyword evidence="19 41" id="KW-1133">Transmembrane helix</keyword>
<keyword evidence="11" id="KW-1003">Cell membrane</keyword>
<feature type="domain" description="Potassium channel" evidence="42">
    <location>
        <begin position="102"/>
        <end position="160"/>
    </location>
</feature>
<keyword evidence="16 37" id="KW-0631">Potassium channel</keyword>
<evidence type="ECO:0000256" key="7">
    <source>
        <dbReference type="ARBA" id="ARBA00004651"/>
    </source>
</evidence>
<keyword evidence="27" id="KW-0968">Cytoplasmic vesicle</keyword>
<keyword evidence="24" id="KW-0325">Glycoprotein</keyword>
<comment type="catalytic activity">
    <reaction evidence="31">
        <text>Na(+)(in) = Na(+)(out)</text>
        <dbReference type="Rhea" id="RHEA:34963"/>
        <dbReference type="ChEBI" id="CHEBI:29101"/>
    </reaction>
</comment>
<keyword evidence="21 37" id="KW-0406">Ion transport</keyword>
<evidence type="ECO:0000256" key="21">
    <source>
        <dbReference type="ARBA" id="ARBA00023065"/>
    </source>
</evidence>
<comment type="subunit">
    <text evidence="36">Homodimer; disulfide-linked. Heterodimer with KCNK2; disulfide-linked. In astrocytes, forms mostly heterodimeric potassium channels with KCNK2, with only a minor proportion of functional channels containing homodimeric KCNK1. Interacts with KCNK3 and KCNK9, forming functional heterodimeric channels. Interacts with GNG4. Identified in a complex with PSD and ARF6; interacts only with PSD that is bound to ARF6. Interacts with UBE2I.</text>
</comment>
<evidence type="ECO:0000256" key="6">
    <source>
        <dbReference type="ARBA" id="ARBA00004541"/>
    </source>
</evidence>
<dbReference type="GO" id="GO:0097060">
    <property type="term" value="C:synaptic membrane"/>
    <property type="evidence" value="ECO:0007669"/>
    <property type="project" value="UniProtKB-SubCell"/>
</dbReference>
<evidence type="ECO:0000256" key="17">
    <source>
        <dbReference type="ARBA" id="ARBA00022843"/>
    </source>
</evidence>
<feature type="transmembrane region" description="Helical" evidence="41">
    <location>
        <begin position="106"/>
        <end position="124"/>
    </location>
</feature>